<reference evidence="2" key="1">
    <citation type="submission" date="2021-07" db="EMBL/GenBank/DDBJ databases">
        <authorList>
            <person name="Durling M."/>
        </authorList>
    </citation>
    <scope>NUCLEOTIDE SEQUENCE</scope>
</reference>
<dbReference type="EMBL" id="CAJVRM010000440">
    <property type="protein sequence ID" value="CAG8981045.1"/>
    <property type="molecule type" value="Genomic_DNA"/>
</dbReference>
<evidence type="ECO:0000313" key="2">
    <source>
        <dbReference type="EMBL" id="CAG8981045.1"/>
    </source>
</evidence>
<organism evidence="2 3">
    <name type="scientific">Hymenoscyphus albidus</name>
    <dbReference type="NCBI Taxonomy" id="595503"/>
    <lineage>
        <taxon>Eukaryota</taxon>
        <taxon>Fungi</taxon>
        <taxon>Dikarya</taxon>
        <taxon>Ascomycota</taxon>
        <taxon>Pezizomycotina</taxon>
        <taxon>Leotiomycetes</taxon>
        <taxon>Helotiales</taxon>
        <taxon>Helotiaceae</taxon>
        <taxon>Hymenoscyphus</taxon>
    </lineage>
</organism>
<keyword evidence="3" id="KW-1185">Reference proteome</keyword>
<evidence type="ECO:0000313" key="3">
    <source>
        <dbReference type="Proteomes" id="UP000701801"/>
    </source>
</evidence>
<dbReference type="Proteomes" id="UP000701801">
    <property type="component" value="Unassembled WGS sequence"/>
</dbReference>
<dbReference type="AlphaFoldDB" id="A0A9N9Q5Z1"/>
<proteinExistence type="predicted"/>
<sequence length="100" mass="11610">MLGLDKRRNTVARETEERSFILDLIAPLTSKVIEVSDEGRRDKKHRYAVSSKLVSEEDILRTATRETYKGQRKHEQGEDRGDWRIISKSRQDSHNSLEGV</sequence>
<accession>A0A9N9Q5Z1</accession>
<feature type="region of interest" description="Disordered" evidence="1">
    <location>
        <begin position="65"/>
        <end position="100"/>
    </location>
</feature>
<evidence type="ECO:0000256" key="1">
    <source>
        <dbReference type="SAM" id="MobiDB-lite"/>
    </source>
</evidence>
<comment type="caution">
    <text evidence="2">The sequence shown here is derived from an EMBL/GenBank/DDBJ whole genome shotgun (WGS) entry which is preliminary data.</text>
</comment>
<protein>
    <submittedName>
        <fullName evidence="2">Uncharacterized protein</fullName>
    </submittedName>
</protein>
<name>A0A9N9Q5Z1_9HELO</name>
<gene>
    <name evidence="2" type="ORF">HYALB_00008199</name>
</gene>